<evidence type="ECO:0000256" key="1">
    <source>
        <dbReference type="SAM" id="Phobius"/>
    </source>
</evidence>
<gene>
    <name evidence="2" type="ORF">C7374_1094</name>
</gene>
<comment type="caution">
    <text evidence="2">The sequence shown here is derived from an EMBL/GenBank/DDBJ whole genome shotgun (WGS) entry which is preliminary data.</text>
</comment>
<organism evidence="2 3">
    <name type="scientific">Falsochrobactrum ovis</name>
    <dbReference type="NCBI Taxonomy" id="1293442"/>
    <lineage>
        <taxon>Bacteria</taxon>
        <taxon>Pseudomonadati</taxon>
        <taxon>Pseudomonadota</taxon>
        <taxon>Alphaproteobacteria</taxon>
        <taxon>Hyphomicrobiales</taxon>
        <taxon>Brucellaceae</taxon>
        <taxon>Falsochrobactrum</taxon>
    </lineage>
</organism>
<name>A0A364JTT0_9HYPH</name>
<dbReference type="Proteomes" id="UP000249453">
    <property type="component" value="Unassembled WGS sequence"/>
</dbReference>
<proteinExistence type="predicted"/>
<keyword evidence="1" id="KW-0812">Transmembrane</keyword>
<evidence type="ECO:0000313" key="2">
    <source>
        <dbReference type="EMBL" id="RAK27531.1"/>
    </source>
</evidence>
<feature type="transmembrane region" description="Helical" evidence="1">
    <location>
        <begin position="70"/>
        <end position="91"/>
    </location>
</feature>
<dbReference type="OrthoDB" id="8447732at2"/>
<accession>A0A364JTT0</accession>
<keyword evidence="1" id="KW-1133">Transmembrane helix</keyword>
<keyword evidence="3" id="KW-1185">Reference proteome</keyword>
<dbReference type="RefSeq" id="WP_111575655.1">
    <property type="nucleotide sequence ID" value="NZ_JBHEEY010000009.1"/>
</dbReference>
<protein>
    <submittedName>
        <fullName evidence="2">Uncharacterized protein</fullName>
    </submittedName>
</protein>
<evidence type="ECO:0000313" key="3">
    <source>
        <dbReference type="Proteomes" id="UP000249453"/>
    </source>
</evidence>
<dbReference type="EMBL" id="QLMK01000009">
    <property type="protein sequence ID" value="RAK27531.1"/>
    <property type="molecule type" value="Genomic_DNA"/>
</dbReference>
<sequence>MPDEQDLRSRMNAAEHQITSIIPHLTALEQWQRKSEIDGARDGERWKNVDKRFDELDNKIEKVSGILSKIMWLVVSGLVMAFVAFVVSSGLKAI</sequence>
<reference evidence="2 3" key="1">
    <citation type="submission" date="2018-06" db="EMBL/GenBank/DDBJ databases">
        <title>Genomic Encyclopedia of Type Strains, Phase IV (KMG-IV): sequencing the most valuable type-strain genomes for metagenomic binning, comparative biology and taxonomic classification.</title>
        <authorList>
            <person name="Goeker M."/>
        </authorList>
    </citation>
    <scope>NUCLEOTIDE SEQUENCE [LARGE SCALE GENOMIC DNA]</scope>
    <source>
        <strain evidence="2 3">DSM 26720</strain>
    </source>
</reference>
<keyword evidence="1" id="KW-0472">Membrane</keyword>
<dbReference type="AlphaFoldDB" id="A0A364JTT0"/>